<dbReference type="Pfam" id="PF05119">
    <property type="entry name" value="Terminase_4"/>
    <property type="match status" value="1"/>
</dbReference>
<dbReference type="EMBL" id="JACIIV010000018">
    <property type="protein sequence ID" value="MBB6228344.1"/>
    <property type="molecule type" value="Genomic_DNA"/>
</dbReference>
<feature type="compositionally biased region" description="Basic and acidic residues" evidence="1">
    <location>
        <begin position="125"/>
        <end position="135"/>
    </location>
</feature>
<dbReference type="NCBIfam" id="TIGR01558">
    <property type="entry name" value="sm_term_P27"/>
    <property type="match status" value="1"/>
</dbReference>
<feature type="region of interest" description="Disordered" evidence="1">
    <location>
        <begin position="114"/>
        <end position="135"/>
    </location>
</feature>
<organism evidence="2 3">
    <name type="scientific">Polymorphobacter multimanifer</name>
    <dbReference type="NCBI Taxonomy" id="1070431"/>
    <lineage>
        <taxon>Bacteria</taxon>
        <taxon>Pseudomonadati</taxon>
        <taxon>Pseudomonadota</taxon>
        <taxon>Alphaproteobacteria</taxon>
        <taxon>Sphingomonadales</taxon>
        <taxon>Sphingosinicellaceae</taxon>
        <taxon>Polymorphobacter</taxon>
    </lineage>
</organism>
<keyword evidence="3" id="KW-1185">Reference proteome</keyword>
<sequence>MSDAAARPDNWLAEPDWDGMLPDTIDKASAHKHWLEIVGELRAQAKLASVNGHAVSRLVIARVMYEQAARLVMREGLTITHKNGAVSQHPALSIQNKQAEICAQLEAELTLSPRKRATGGKVAGKRKDEGGGVKL</sequence>
<evidence type="ECO:0000313" key="2">
    <source>
        <dbReference type="EMBL" id="MBB6228344.1"/>
    </source>
</evidence>
<evidence type="ECO:0000313" key="3">
    <source>
        <dbReference type="Proteomes" id="UP000538147"/>
    </source>
</evidence>
<evidence type="ECO:0000256" key="1">
    <source>
        <dbReference type="SAM" id="MobiDB-lite"/>
    </source>
</evidence>
<dbReference type="Proteomes" id="UP000538147">
    <property type="component" value="Unassembled WGS sequence"/>
</dbReference>
<accession>A0A841L6X2</accession>
<dbReference type="AlphaFoldDB" id="A0A841L6X2"/>
<reference evidence="2 3" key="1">
    <citation type="submission" date="2020-08" db="EMBL/GenBank/DDBJ databases">
        <title>Genomic Encyclopedia of Type Strains, Phase IV (KMG-IV): sequencing the most valuable type-strain genomes for metagenomic binning, comparative biology and taxonomic classification.</title>
        <authorList>
            <person name="Goeker M."/>
        </authorList>
    </citation>
    <scope>NUCLEOTIDE SEQUENCE [LARGE SCALE GENOMIC DNA]</scope>
    <source>
        <strain evidence="2 3">DSM 102189</strain>
    </source>
</reference>
<gene>
    <name evidence="2" type="ORF">FHS79_002529</name>
</gene>
<name>A0A841L6X2_9SPHN</name>
<dbReference type="RefSeq" id="WP_184200510.1">
    <property type="nucleotide sequence ID" value="NZ_BMOX01000045.1"/>
</dbReference>
<dbReference type="InterPro" id="IPR006448">
    <property type="entry name" value="Phage_term_ssu_P27"/>
</dbReference>
<comment type="caution">
    <text evidence="2">The sequence shown here is derived from an EMBL/GenBank/DDBJ whole genome shotgun (WGS) entry which is preliminary data.</text>
</comment>
<protein>
    <submittedName>
        <fullName evidence="2">P27 family predicted phage terminase small subunit</fullName>
    </submittedName>
</protein>
<proteinExistence type="predicted"/>